<dbReference type="CDD" id="cd10918">
    <property type="entry name" value="CE4_NodB_like_5s_6s"/>
    <property type="match status" value="1"/>
</dbReference>
<dbReference type="GO" id="GO:0005975">
    <property type="term" value="P:carbohydrate metabolic process"/>
    <property type="evidence" value="ECO:0007669"/>
    <property type="project" value="InterPro"/>
</dbReference>
<dbReference type="STRING" id="564137.SAMN04488238_102430"/>
<dbReference type="GO" id="GO:0016810">
    <property type="term" value="F:hydrolase activity, acting on carbon-nitrogen (but not peptide) bonds"/>
    <property type="evidence" value="ECO:0007669"/>
    <property type="project" value="InterPro"/>
</dbReference>
<dbReference type="RefSeq" id="WP_092886122.1">
    <property type="nucleotide sequence ID" value="NZ_CP061498.1"/>
</dbReference>
<dbReference type="InterPro" id="IPR002509">
    <property type="entry name" value="NODB_dom"/>
</dbReference>
<keyword evidence="9" id="KW-1185">Reference proteome</keyword>
<comment type="subcellular location">
    <subcellularLocation>
        <location evidence="2">Secreted</location>
    </subcellularLocation>
</comment>
<dbReference type="Gene3D" id="3.20.20.370">
    <property type="entry name" value="Glycoside hydrolase/deacetylase"/>
    <property type="match status" value="1"/>
</dbReference>
<dbReference type="PANTHER" id="PTHR34216">
    <property type="match status" value="1"/>
</dbReference>
<evidence type="ECO:0000256" key="6">
    <source>
        <dbReference type="ARBA" id="ARBA00032976"/>
    </source>
</evidence>
<comment type="function">
    <text evidence="1">Is involved in generating a small heat-stable compound (Nod), an acylated oligomer of N-acetylglucosamine, that stimulates mitosis in various plant protoplasts.</text>
</comment>
<dbReference type="EMBL" id="FNOM01000002">
    <property type="protein sequence ID" value="SDW57250.1"/>
    <property type="molecule type" value="Genomic_DNA"/>
</dbReference>
<dbReference type="InterPro" id="IPR011330">
    <property type="entry name" value="Glyco_hydro/deAcase_b/a-brl"/>
</dbReference>
<feature type="domain" description="NodB homology" evidence="7">
    <location>
        <begin position="46"/>
        <end position="226"/>
    </location>
</feature>
<evidence type="ECO:0000256" key="1">
    <source>
        <dbReference type="ARBA" id="ARBA00003236"/>
    </source>
</evidence>
<dbReference type="InterPro" id="IPR051398">
    <property type="entry name" value="Polysacch_Deacetylase"/>
</dbReference>
<evidence type="ECO:0000256" key="2">
    <source>
        <dbReference type="ARBA" id="ARBA00004613"/>
    </source>
</evidence>
<evidence type="ECO:0000313" key="9">
    <source>
        <dbReference type="Proteomes" id="UP000198539"/>
    </source>
</evidence>
<dbReference type="Proteomes" id="UP000198539">
    <property type="component" value="Unassembled WGS sequence"/>
</dbReference>
<dbReference type="GO" id="GO:0005576">
    <property type="term" value="C:extracellular region"/>
    <property type="evidence" value="ECO:0007669"/>
    <property type="project" value="UniProtKB-SubCell"/>
</dbReference>
<dbReference type="OrthoDB" id="9763050at2"/>
<comment type="similarity">
    <text evidence="3">Belongs to the polysaccharide deacetylase family.</text>
</comment>
<dbReference type="PROSITE" id="PS51677">
    <property type="entry name" value="NODB"/>
    <property type="match status" value="1"/>
</dbReference>
<name>A0A1H2UMC7_9RHOB</name>
<proteinExistence type="inferred from homology"/>
<dbReference type="PANTHER" id="PTHR34216:SF3">
    <property type="entry name" value="POLY-BETA-1,6-N-ACETYL-D-GLUCOSAMINE N-DEACETYLASE"/>
    <property type="match status" value="1"/>
</dbReference>
<evidence type="ECO:0000256" key="3">
    <source>
        <dbReference type="ARBA" id="ARBA00010973"/>
    </source>
</evidence>
<keyword evidence="5" id="KW-0732">Signal</keyword>
<evidence type="ECO:0000256" key="4">
    <source>
        <dbReference type="ARBA" id="ARBA00020071"/>
    </source>
</evidence>
<organism evidence="8 9">
    <name type="scientific">Roseicitreum antarcticum</name>
    <dbReference type="NCBI Taxonomy" id="564137"/>
    <lineage>
        <taxon>Bacteria</taxon>
        <taxon>Pseudomonadati</taxon>
        <taxon>Pseudomonadota</taxon>
        <taxon>Alphaproteobacteria</taxon>
        <taxon>Rhodobacterales</taxon>
        <taxon>Paracoccaceae</taxon>
        <taxon>Roseicitreum</taxon>
    </lineage>
</organism>
<accession>A0A1H2UMC7</accession>
<sequence length="226" mass="25066">MARAIINFHGIGPVPRPLAPGEDDFWLDMGQFRAVLDLVMEMAPELRPLLTFDDGNLSDIDRAAPELAARGLKAQFFALSGRLGERYFLGAGHLRDLRAAGHGIGLHGADHVDWRGLDAEGQRREFVDARQILEDASGSFITAAAVPFGRYDRRVLRQLRAAGFSAVYTSDCGVMRPGAWLCPRSCLRHSMDQRVVLSCLTGRVPLQQRPRRWIGVVRKRALPILA</sequence>
<protein>
    <recommendedName>
        <fullName evidence="4">Chitooligosaccharide deacetylase</fullName>
    </recommendedName>
    <alternativeName>
        <fullName evidence="6">Nodulation protein B</fullName>
    </alternativeName>
</protein>
<gene>
    <name evidence="8" type="ORF">SAMN04488238_102430</name>
</gene>
<evidence type="ECO:0000259" key="7">
    <source>
        <dbReference type="PROSITE" id="PS51677"/>
    </source>
</evidence>
<reference evidence="8 9" key="1">
    <citation type="submission" date="2016-10" db="EMBL/GenBank/DDBJ databases">
        <authorList>
            <person name="de Groot N.N."/>
        </authorList>
    </citation>
    <scope>NUCLEOTIDE SEQUENCE [LARGE SCALE GENOMIC DNA]</scope>
    <source>
        <strain evidence="8 9">CGMCC 1.8894</strain>
    </source>
</reference>
<evidence type="ECO:0000313" key="8">
    <source>
        <dbReference type="EMBL" id="SDW57250.1"/>
    </source>
</evidence>
<dbReference type="SUPFAM" id="SSF88713">
    <property type="entry name" value="Glycoside hydrolase/deacetylase"/>
    <property type="match status" value="1"/>
</dbReference>
<dbReference type="AlphaFoldDB" id="A0A1H2UMC7"/>
<evidence type="ECO:0000256" key="5">
    <source>
        <dbReference type="ARBA" id="ARBA00022729"/>
    </source>
</evidence>
<dbReference type="Pfam" id="PF01522">
    <property type="entry name" value="Polysacc_deac_1"/>
    <property type="match status" value="1"/>
</dbReference>